<reference evidence="1" key="1">
    <citation type="submission" date="2020-05" db="EMBL/GenBank/DDBJ databases">
        <authorList>
            <person name="Chiriac C."/>
            <person name="Salcher M."/>
            <person name="Ghai R."/>
            <person name="Kavagutti S V."/>
        </authorList>
    </citation>
    <scope>NUCLEOTIDE SEQUENCE</scope>
</reference>
<proteinExistence type="predicted"/>
<organism evidence="1">
    <name type="scientific">freshwater metagenome</name>
    <dbReference type="NCBI Taxonomy" id="449393"/>
    <lineage>
        <taxon>unclassified sequences</taxon>
        <taxon>metagenomes</taxon>
        <taxon>ecological metagenomes</taxon>
    </lineage>
</organism>
<gene>
    <name evidence="1" type="ORF">UFOPK4057_00583</name>
</gene>
<evidence type="ECO:0000313" key="1">
    <source>
        <dbReference type="EMBL" id="CAB5005406.1"/>
    </source>
</evidence>
<name>A0A6J7PJ01_9ZZZZ</name>
<protein>
    <submittedName>
        <fullName evidence="1">Unannotated protein</fullName>
    </submittedName>
</protein>
<sequence>MDLPDPTVTCSNQQHSGHHCDSKCHIRRSDDCVVLASNIAFLQHCAIGARCVPGISRITGVSGHHSSLSHRSNRCSSISIHHQRIVPHCIRVSGGQFSASEYPPHQQWCHLSFDSTTDDTTDDNNRFTYRTNHCVGHHRPTRFHRSLGSHSVCHRACCRRHASGHSVGPSECHHSRHVGEKRTHRLSHWIT</sequence>
<accession>A0A6J7PJ01</accession>
<dbReference type="AlphaFoldDB" id="A0A6J7PJ01"/>
<dbReference type="EMBL" id="CAFBPC010000111">
    <property type="protein sequence ID" value="CAB5005406.1"/>
    <property type="molecule type" value="Genomic_DNA"/>
</dbReference>